<evidence type="ECO:0000256" key="1">
    <source>
        <dbReference type="PIRSR" id="PIRSR602401-1"/>
    </source>
</evidence>
<dbReference type="InterPro" id="IPR001128">
    <property type="entry name" value="Cyt_P450"/>
</dbReference>
<protein>
    <submittedName>
        <fullName evidence="3">Cytochrome P450 79A2</fullName>
    </submittedName>
</protein>
<sequence>GNYLIPKGSHVLLGRSGLGRNPKVWSEPYKFKPERHLKNDRSNITLTEPNLRFISFSTGKRGCPAVMLGTTMTIMLLARLLHGFTWSANPNISRIDLVKSKDIISLDEPLKVAAKPRLAAKLYNV</sequence>
<name>A0A392Q1T6_9FABA</name>
<keyword evidence="4" id="KW-1185">Reference proteome</keyword>
<dbReference type="PANTHER" id="PTHR47949:SF4">
    <property type="entry name" value="TYROSINE N-MONOOXYGENASE"/>
    <property type="match status" value="1"/>
</dbReference>
<keyword evidence="2" id="KW-0560">Oxidoreductase</keyword>
<dbReference type="GO" id="GO:0020037">
    <property type="term" value="F:heme binding"/>
    <property type="evidence" value="ECO:0007669"/>
    <property type="project" value="InterPro"/>
</dbReference>
<feature type="binding site" description="axial binding residue" evidence="1">
    <location>
        <position position="63"/>
    </location>
    <ligand>
        <name>heme</name>
        <dbReference type="ChEBI" id="CHEBI:30413"/>
    </ligand>
    <ligandPart>
        <name>Fe</name>
        <dbReference type="ChEBI" id="CHEBI:18248"/>
    </ligandPart>
</feature>
<reference evidence="3 4" key="1">
    <citation type="journal article" date="2018" name="Front. Plant Sci.">
        <title>Red Clover (Trifolium pratense) and Zigzag Clover (T. medium) - A Picture of Genomic Similarities and Differences.</title>
        <authorList>
            <person name="Dluhosova J."/>
            <person name="Istvanek J."/>
            <person name="Nedelnik J."/>
            <person name="Repkova J."/>
        </authorList>
    </citation>
    <scope>NUCLEOTIDE SEQUENCE [LARGE SCALE GENOMIC DNA]</scope>
    <source>
        <strain evidence="4">cv. 10/8</strain>
        <tissue evidence="3">Leaf</tissue>
    </source>
</reference>
<accession>A0A392Q1T6</accession>
<keyword evidence="1 2" id="KW-0479">Metal-binding</keyword>
<dbReference type="Pfam" id="PF00067">
    <property type="entry name" value="p450"/>
    <property type="match status" value="1"/>
</dbReference>
<dbReference type="AlphaFoldDB" id="A0A392Q1T6"/>
<dbReference type="EMBL" id="LXQA010109441">
    <property type="protein sequence ID" value="MCI18281.1"/>
    <property type="molecule type" value="Genomic_DNA"/>
</dbReference>
<evidence type="ECO:0000256" key="2">
    <source>
        <dbReference type="RuleBase" id="RU000461"/>
    </source>
</evidence>
<dbReference type="Proteomes" id="UP000265520">
    <property type="component" value="Unassembled WGS sequence"/>
</dbReference>
<feature type="non-terminal residue" evidence="3">
    <location>
        <position position="1"/>
    </location>
</feature>
<organism evidence="3 4">
    <name type="scientific">Trifolium medium</name>
    <dbReference type="NCBI Taxonomy" id="97028"/>
    <lineage>
        <taxon>Eukaryota</taxon>
        <taxon>Viridiplantae</taxon>
        <taxon>Streptophyta</taxon>
        <taxon>Embryophyta</taxon>
        <taxon>Tracheophyta</taxon>
        <taxon>Spermatophyta</taxon>
        <taxon>Magnoliopsida</taxon>
        <taxon>eudicotyledons</taxon>
        <taxon>Gunneridae</taxon>
        <taxon>Pentapetalae</taxon>
        <taxon>rosids</taxon>
        <taxon>fabids</taxon>
        <taxon>Fabales</taxon>
        <taxon>Fabaceae</taxon>
        <taxon>Papilionoideae</taxon>
        <taxon>50 kb inversion clade</taxon>
        <taxon>NPAAA clade</taxon>
        <taxon>Hologalegina</taxon>
        <taxon>IRL clade</taxon>
        <taxon>Trifolieae</taxon>
        <taxon>Trifolium</taxon>
    </lineage>
</organism>
<keyword evidence="1 2" id="KW-0408">Iron</keyword>
<evidence type="ECO:0000313" key="4">
    <source>
        <dbReference type="Proteomes" id="UP000265520"/>
    </source>
</evidence>
<evidence type="ECO:0000313" key="3">
    <source>
        <dbReference type="EMBL" id="MCI18281.1"/>
    </source>
</evidence>
<dbReference type="PRINTS" id="PR00463">
    <property type="entry name" value="EP450I"/>
</dbReference>
<keyword evidence="2" id="KW-0503">Monooxygenase</keyword>
<dbReference type="GO" id="GO:0004497">
    <property type="term" value="F:monooxygenase activity"/>
    <property type="evidence" value="ECO:0007669"/>
    <property type="project" value="UniProtKB-KW"/>
</dbReference>
<proteinExistence type="inferred from homology"/>
<dbReference type="GO" id="GO:0005506">
    <property type="term" value="F:iron ion binding"/>
    <property type="evidence" value="ECO:0007669"/>
    <property type="project" value="InterPro"/>
</dbReference>
<dbReference type="InterPro" id="IPR036396">
    <property type="entry name" value="Cyt_P450_sf"/>
</dbReference>
<dbReference type="InterPro" id="IPR017972">
    <property type="entry name" value="Cyt_P450_CS"/>
</dbReference>
<dbReference type="InterPro" id="IPR002401">
    <property type="entry name" value="Cyt_P450_E_grp-I"/>
</dbReference>
<comment type="cofactor">
    <cofactor evidence="1">
        <name>heme</name>
        <dbReference type="ChEBI" id="CHEBI:30413"/>
    </cofactor>
</comment>
<keyword evidence="1 2" id="KW-0349">Heme</keyword>
<dbReference type="PROSITE" id="PS00086">
    <property type="entry name" value="CYTOCHROME_P450"/>
    <property type="match status" value="1"/>
</dbReference>
<dbReference type="PANTHER" id="PTHR47949">
    <property type="entry name" value="CYTOCHROME P450 703A2-RELATED-RELATED"/>
    <property type="match status" value="1"/>
</dbReference>
<dbReference type="Gene3D" id="1.10.630.10">
    <property type="entry name" value="Cytochrome P450"/>
    <property type="match status" value="1"/>
</dbReference>
<comment type="similarity">
    <text evidence="2">Belongs to the cytochrome P450 family.</text>
</comment>
<dbReference type="InterPro" id="IPR051382">
    <property type="entry name" value="CYP450_AA/FA_Hydroxylases"/>
</dbReference>
<comment type="caution">
    <text evidence="3">The sequence shown here is derived from an EMBL/GenBank/DDBJ whole genome shotgun (WGS) entry which is preliminary data.</text>
</comment>
<dbReference type="SUPFAM" id="SSF48264">
    <property type="entry name" value="Cytochrome P450"/>
    <property type="match status" value="1"/>
</dbReference>
<dbReference type="GO" id="GO:0016705">
    <property type="term" value="F:oxidoreductase activity, acting on paired donors, with incorporation or reduction of molecular oxygen"/>
    <property type="evidence" value="ECO:0007669"/>
    <property type="project" value="InterPro"/>
</dbReference>